<feature type="region of interest" description="Disordered" evidence="1">
    <location>
        <begin position="56"/>
        <end position="105"/>
    </location>
</feature>
<feature type="region of interest" description="Disordered" evidence="1">
    <location>
        <begin position="186"/>
        <end position="230"/>
    </location>
</feature>
<dbReference type="KEGG" id="xbc:ELE36_03995"/>
<dbReference type="Gene3D" id="3.30.1150.10">
    <property type="match status" value="1"/>
</dbReference>
<protein>
    <submittedName>
        <fullName evidence="3">Cell envelope integrity protein TolA</fullName>
    </submittedName>
</protein>
<dbReference type="EMBL" id="CP035704">
    <property type="protein sequence ID" value="QBB69607.1"/>
    <property type="molecule type" value="Genomic_DNA"/>
</dbReference>
<sequence length="324" mass="35087">MEKTGDKLRAFFYALLVHLVVVAIAVLGMFWTNATRPVTLPGPVIEAELVGVAQAPKAHAASKSKPTPPAPVTPPEPVKPPTAEPADAAPPPKPTPPKPTPQEIKRDQAAQAEILRQDQKNQERVAEMAREKADKAEKVEAERKRQEQILLEQKEQEEQAKREQAIIKELDAAKKKTEAANRKLKLEQEKQKQLADTNAKPAAKPPAAPQRAPAAEVPEAEKAQTGMNGTDASLLGEYSAAIQNAVTLNWLRPDSAQGGLSCVVHITQIPGGEVLSANVSGACNADAITRNSIEQAVKRAAPLPYKGYEKVFQRDLNLIFKYNG</sequence>
<dbReference type="NCBIfam" id="TIGR02794">
    <property type="entry name" value="tolA_full"/>
    <property type="match status" value="1"/>
</dbReference>
<dbReference type="SUPFAM" id="SSF74653">
    <property type="entry name" value="TolA/TonB C-terminal domain"/>
    <property type="match status" value="1"/>
</dbReference>
<evidence type="ECO:0000256" key="1">
    <source>
        <dbReference type="SAM" id="MobiDB-lite"/>
    </source>
</evidence>
<dbReference type="OrthoDB" id="5948502at2"/>
<dbReference type="GO" id="GO:0016020">
    <property type="term" value="C:membrane"/>
    <property type="evidence" value="ECO:0007669"/>
    <property type="project" value="InterPro"/>
</dbReference>
<dbReference type="GO" id="GO:0043213">
    <property type="term" value="P:bacteriocin transport"/>
    <property type="evidence" value="ECO:0007669"/>
    <property type="project" value="InterPro"/>
</dbReference>
<reference evidence="3 4" key="1">
    <citation type="submission" date="2019-01" db="EMBL/GenBank/DDBJ databases">
        <title>Pseudolysobacter antarctica gen. nov., sp. nov., isolated from Fildes Peninsula, Antarctica.</title>
        <authorList>
            <person name="Wei Z."/>
            <person name="Peng F."/>
        </authorList>
    </citation>
    <scope>NUCLEOTIDE SEQUENCE [LARGE SCALE GENOMIC DNA]</scope>
    <source>
        <strain evidence="3 4">AQ6-296</strain>
    </source>
</reference>
<keyword evidence="4" id="KW-1185">Reference proteome</keyword>
<evidence type="ECO:0000256" key="2">
    <source>
        <dbReference type="SAM" id="Phobius"/>
    </source>
</evidence>
<feature type="compositionally biased region" description="Low complexity" evidence="1">
    <location>
        <begin position="56"/>
        <end position="65"/>
    </location>
</feature>
<dbReference type="Pfam" id="PF13103">
    <property type="entry name" value="TonB_2"/>
    <property type="match status" value="1"/>
</dbReference>
<feature type="region of interest" description="Disordered" evidence="1">
    <location>
        <begin position="117"/>
        <end position="140"/>
    </location>
</feature>
<feature type="compositionally biased region" description="Pro residues" evidence="1">
    <location>
        <begin position="66"/>
        <end position="100"/>
    </location>
</feature>
<dbReference type="AlphaFoldDB" id="A0A411HGN6"/>
<keyword evidence="2" id="KW-0812">Transmembrane</keyword>
<dbReference type="RefSeq" id="WP_129831864.1">
    <property type="nucleotide sequence ID" value="NZ_CP035704.1"/>
</dbReference>
<name>A0A411HGN6_9GAMM</name>
<evidence type="ECO:0000313" key="3">
    <source>
        <dbReference type="EMBL" id="QBB69607.1"/>
    </source>
</evidence>
<feature type="transmembrane region" description="Helical" evidence="2">
    <location>
        <begin position="12"/>
        <end position="31"/>
    </location>
</feature>
<evidence type="ECO:0000313" key="4">
    <source>
        <dbReference type="Proteomes" id="UP000291562"/>
    </source>
</evidence>
<accession>A0A411HGN6</accession>
<dbReference type="InterPro" id="IPR014161">
    <property type="entry name" value="Tol-Pal_TolA"/>
</dbReference>
<gene>
    <name evidence="3" type="primary">tolA</name>
    <name evidence="3" type="ORF">ELE36_03995</name>
</gene>
<keyword evidence="2" id="KW-0472">Membrane</keyword>
<dbReference type="Proteomes" id="UP000291562">
    <property type="component" value="Chromosome"/>
</dbReference>
<keyword evidence="2" id="KW-1133">Transmembrane helix</keyword>
<dbReference type="GO" id="GO:0019534">
    <property type="term" value="F:toxin transmembrane transporter activity"/>
    <property type="evidence" value="ECO:0007669"/>
    <property type="project" value="InterPro"/>
</dbReference>
<organism evidence="3 4">
    <name type="scientific">Pseudolysobacter antarcticus</name>
    <dbReference type="NCBI Taxonomy" id="2511995"/>
    <lineage>
        <taxon>Bacteria</taxon>
        <taxon>Pseudomonadati</taxon>
        <taxon>Pseudomonadota</taxon>
        <taxon>Gammaproteobacteria</taxon>
        <taxon>Lysobacterales</taxon>
        <taxon>Rhodanobacteraceae</taxon>
        <taxon>Pseudolysobacter</taxon>
    </lineage>
</organism>
<proteinExistence type="predicted"/>